<evidence type="ECO:0000259" key="11">
    <source>
        <dbReference type="Pfam" id="PF00905"/>
    </source>
</evidence>
<dbReference type="InterPro" id="IPR050515">
    <property type="entry name" value="Beta-lactam/transpept"/>
</dbReference>
<evidence type="ECO:0000256" key="2">
    <source>
        <dbReference type="ARBA" id="ARBA00004236"/>
    </source>
</evidence>
<evidence type="ECO:0000259" key="12">
    <source>
        <dbReference type="Pfam" id="PF03717"/>
    </source>
</evidence>
<proteinExistence type="inferred from homology"/>
<dbReference type="PATRIC" id="fig|1702221.3.peg.1065"/>
<dbReference type="PANTHER" id="PTHR30627">
    <property type="entry name" value="PEPTIDOGLYCAN D,D-TRANSPEPTIDASE"/>
    <property type="match status" value="1"/>
</dbReference>
<feature type="domain" description="Penicillin-binding protein dimerisation" evidence="12">
    <location>
        <begin position="61"/>
        <end position="306"/>
    </location>
</feature>
<evidence type="ECO:0000256" key="7">
    <source>
        <dbReference type="ARBA" id="ARBA00022984"/>
    </source>
</evidence>
<dbReference type="OrthoDB" id="9770103at2"/>
<comment type="similarity">
    <text evidence="3">Belongs to the transpeptidase family.</text>
</comment>
<evidence type="ECO:0000256" key="3">
    <source>
        <dbReference type="ARBA" id="ARBA00007171"/>
    </source>
</evidence>
<feature type="domain" description="Penicillin-binding protein transpeptidase" evidence="11">
    <location>
        <begin position="357"/>
        <end position="644"/>
    </location>
</feature>
<dbReference type="STRING" id="1702221.AALO17_11050"/>
<dbReference type="GO" id="GO:0009252">
    <property type="term" value="P:peptidoglycan biosynthetic process"/>
    <property type="evidence" value="ECO:0007669"/>
    <property type="project" value="UniProtKB-KW"/>
</dbReference>
<keyword evidence="10" id="KW-0961">Cell wall biogenesis/degradation</keyword>
<keyword evidence="7" id="KW-0573">Peptidoglycan synthesis</keyword>
<dbReference type="Gene3D" id="1.10.10.1230">
    <property type="entry name" value="Penicillin-binding protein, N-terminal non-catalytic domain, head sub-domain"/>
    <property type="match status" value="1"/>
</dbReference>
<dbReference type="Pfam" id="PF03717">
    <property type="entry name" value="PBP_dimer"/>
    <property type="match status" value="1"/>
</dbReference>
<evidence type="ECO:0000313" key="13">
    <source>
        <dbReference type="EMBL" id="AMK54239.1"/>
    </source>
</evidence>
<dbReference type="GO" id="GO:0071972">
    <property type="term" value="F:peptidoglycan L,D-transpeptidase activity"/>
    <property type="evidence" value="ECO:0007669"/>
    <property type="project" value="TreeGrafter"/>
</dbReference>
<evidence type="ECO:0000256" key="6">
    <source>
        <dbReference type="ARBA" id="ARBA00022960"/>
    </source>
</evidence>
<keyword evidence="6" id="KW-0133">Cell shape</keyword>
<dbReference type="SUPFAM" id="SSF56601">
    <property type="entry name" value="beta-lactamase/transpeptidase-like"/>
    <property type="match status" value="1"/>
</dbReference>
<dbReference type="Proteomes" id="UP000069771">
    <property type="component" value="Chromosome"/>
</dbReference>
<sequence length="680" mass="75472">MAKKRTSRTQKTVSKRILALSLIILGLFTVLLARLIWLQVFSYREYTEKKDDYTSVRQYNSPPRGQIYDCNGKVLAKTVVSHNFVYTSPQGMTYEEYEFYADRIVNVFDIDPDAFSYRDKQEAYLTWTGWLDPEDSRYQARHLLSDAQKEALASGEMTETERYAALMKKIGDEQIKEMSQEDLSRAVVYQRMTSNISAGQESVILEDVSDDDAAYLVEHKTEFPGFDVDFGGWKREYPYGETLSDVIGTVSSSTEGLPAENLEYYTARGYQLNAPVGKSGLELQYNDLLAGREEISLVTYNSNGLAQTEVIQQAQTGYDIVISIDIDLQQTMDDVVKTTLQSNGGTRRRENFSSLFMCMMNPANGNVLALSGYQMDLETRKMTYFASGNYTSLVNPGSSIKGATVFMGLSEGVVQPGELILDEVMNIGGEEFGSFNNYGMVDARRALSVSSNVYMFNIAIRLAGGSYVKGQPLSLPNDQETFVKMRQYYSMFGLGNPTGLDIPGEVSSYLGAGTNPGLLLNFAIGQFDMYSPVQLLQYISVIAEDGRMYEPHFFRYAQEVNSEEVVDLKTATLKNAVPEGTEENVKVVQEGMRACVTDGNCGDKLKGMEQAMAAKTGTAEVGDWTTANLVGYGPVDDPQVAFACSAPLSSVNSKDVAPNICSNEVVPPVLEKYFQLYPVK</sequence>
<dbReference type="InterPro" id="IPR036138">
    <property type="entry name" value="PBP_dimer_sf"/>
</dbReference>
<evidence type="ECO:0000256" key="9">
    <source>
        <dbReference type="ARBA" id="ARBA00023136"/>
    </source>
</evidence>
<dbReference type="SUPFAM" id="SSF56519">
    <property type="entry name" value="Penicillin binding protein dimerisation domain"/>
    <property type="match status" value="1"/>
</dbReference>
<evidence type="ECO:0000256" key="1">
    <source>
        <dbReference type="ARBA" id="ARBA00004167"/>
    </source>
</evidence>
<dbReference type="EMBL" id="CP011391">
    <property type="protein sequence ID" value="AMK54239.1"/>
    <property type="molecule type" value="Genomic_DNA"/>
</dbReference>
<keyword evidence="9" id="KW-0472">Membrane</keyword>
<gene>
    <name evidence="13" type="ORF">AALO17_11050</name>
</gene>
<dbReference type="Pfam" id="PF00905">
    <property type="entry name" value="Transpeptidase"/>
    <property type="match status" value="1"/>
</dbReference>
<evidence type="ECO:0000256" key="4">
    <source>
        <dbReference type="ARBA" id="ARBA00022475"/>
    </source>
</evidence>
<keyword evidence="8" id="KW-1133">Transmembrane helix</keyword>
<keyword evidence="14" id="KW-1185">Reference proteome</keyword>
<protein>
    <recommendedName>
        <fullName evidence="15">Cell division protein FtsI</fullName>
    </recommendedName>
</protein>
<dbReference type="RefSeq" id="WP_067556331.1">
    <property type="nucleotide sequence ID" value="NZ_CAJTBG010000020.1"/>
</dbReference>
<dbReference type="GO" id="GO:0008658">
    <property type="term" value="F:penicillin binding"/>
    <property type="evidence" value="ECO:0007669"/>
    <property type="project" value="InterPro"/>
</dbReference>
<dbReference type="InterPro" id="IPR005311">
    <property type="entry name" value="PBP_dimer"/>
</dbReference>
<dbReference type="KEGG" id="fro:AALO17_11050"/>
<dbReference type="GO" id="GO:0071555">
    <property type="term" value="P:cell wall organization"/>
    <property type="evidence" value="ECO:0007669"/>
    <property type="project" value="UniProtKB-KW"/>
</dbReference>
<organism evidence="13 14">
    <name type="scientific">Faecalibaculum rodentium</name>
    <dbReference type="NCBI Taxonomy" id="1702221"/>
    <lineage>
        <taxon>Bacteria</taxon>
        <taxon>Bacillati</taxon>
        <taxon>Bacillota</taxon>
        <taxon>Erysipelotrichia</taxon>
        <taxon>Erysipelotrichales</taxon>
        <taxon>Erysipelotrichaceae</taxon>
        <taxon>Faecalibaculum</taxon>
    </lineage>
</organism>
<evidence type="ECO:0000256" key="8">
    <source>
        <dbReference type="ARBA" id="ARBA00022989"/>
    </source>
</evidence>
<dbReference type="GO" id="GO:0008360">
    <property type="term" value="P:regulation of cell shape"/>
    <property type="evidence" value="ECO:0007669"/>
    <property type="project" value="UniProtKB-KW"/>
</dbReference>
<dbReference type="AlphaFoldDB" id="A0A140DUB2"/>
<dbReference type="InterPro" id="IPR001460">
    <property type="entry name" value="PCN-bd_Tpept"/>
</dbReference>
<dbReference type="PANTHER" id="PTHR30627:SF2">
    <property type="entry name" value="PEPTIDOGLYCAN D,D-TRANSPEPTIDASE MRDA"/>
    <property type="match status" value="1"/>
</dbReference>
<comment type="subcellular location">
    <subcellularLocation>
        <location evidence="2">Cell membrane</location>
    </subcellularLocation>
    <subcellularLocation>
        <location evidence="1">Membrane</location>
        <topology evidence="1">Single-pass membrane protein</topology>
    </subcellularLocation>
</comment>
<dbReference type="InterPro" id="IPR012338">
    <property type="entry name" value="Beta-lactam/transpept-like"/>
</dbReference>
<name>A0A140DUB2_9FIRM</name>
<accession>A0A140DUB2</accession>
<evidence type="ECO:0000256" key="10">
    <source>
        <dbReference type="ARBA" id="ARBA00023316"/>
    </source>
</evidence>
<keyword evidence="4" id="KW-1003">Cell membrane</keyword>
<dbReference type="Gene3D" id="3.90.1310.10">
    <property type="entry name" value="Penicillin-binding protein 2a (Domain 2)"/>
    <property type="match status" value="1"/>
</dbReference>
<evidence type="ECO:0000256" key="5">
    <source>
        <dbReference type="ARBA" id="ARBA00022692"/>
    </source>
</evidence>
<dbReference type="GO" id="GO:0005886">
    <property type="term" value="C:plasma membrane"/>
    <property type="evidence" value="ECO:0007669"/>
    <property type="project" value="UniProtKB-SubCell"/>
</dbReference>
<dbReference type="GeneID" id="78477865"/>
<reference evidence="13 14" key="1">
    <citation type="journal article" date="2016" name="Gut Pathog.">
        <title>Whole genome sequencing of "Faecalibaculum rodentium" ALO17, isolated from C57BL/6J laboratory mouse feces.</title>
        <authorList>
            <person name="Lim S."/>
            <person name="Chang D.H."/>
            <person name="Ahn S."/>
            <person name="Kim B.C."/>
        </authorList>
    </citation>
    <scope>NUCLEOTIDE SEQUENCE [LARGE SCALE GENOMIC DNA]</scope>
    <source>
        <strain evidence="13 14">Alo17</strain>
    </source>
</reference>
<keyword evidence="5" id="KW-0812">Transmembrane</keyword>
<evidence type="ECO:0000313" key="14">
    <source>
        <dbReference type="Proteomes" id="UP000069771"/>
    </source>
</evidence>
<evidence type="ECO:0008006" key="15">
    <source>
        <dbReference type="Google" id="ProtNLM"/>
    </source>
</evidence>
<dbReference type="Gene3D" id="3.40.710.10">
    <property type="entry name" value="DD-peptidase/beta-lactamase superfamily"/>
    <property type="match status" value="1"/>
</dbReference>